<keyword evidence="3 6" id="KW-0238">DNA-binding</keyword>
<dbReference type="PANTHER" id="PTHR30579">
    <property type="entry name" value="TRANSCRIPTIONAL REGULATOR"/>
    <property type="match status" value="1"/>
</dbReference>
<keyword evidence="7" id="KW-1185">Reference proteome</keyword>
<keyword evidence="2" id="KW-0805">Transcription regulation</keyword>
<accession>A0A1H4F7B5</accession>
<feature type="domain" description="HTH lysR-type" evidence="5">
    <location>
        <begin position="6"/>
        <end position="63"/>
    </location>
</feature>
<dbReference type="InterPro" id="IPR005119">
    <property type="entry name" value="LysR_subst-bd"/>
</dbReference>
<dbReference type="SUPFAM" id="SSF46785">
    <property type="entry name" value="Winged helix' DNA-binding domain"/>
    <property type="match status" value="1"/>
</dbReference>
<gene>
    <name evidence="6" type="ORF">SAMN02745729_11059</name>
</gene>
<dbReference type="RefSeq" id="WP_091826957.1">
    <property type="nucleotide sequence ID" value="NZ_FNRJ01000010.1"/>
</dbReference>
<dbReference type="FunFam" id="1.10.10.10:FF:000001">
    <property type="entry name" value="LysR family transcriptional regulator"/>
    <property type="match status" value="1"/>
</dbReference>
<dbReference type="PRINTS" id="PR00039">
    <property type="entry name" value="HTHLYSR"/>
</dbReference>
<evidence type="ECO:0000256" key="3">
    <source>
        <dbReference type="ARBA" id="ARBA00023125"/>
    </source>
</evidence>
<evidence type="ECO:0000256" key="1">
    <source>
        <dbReference type="ARBA" id="ARBA00009437"/>
    </source>
</evidence>
<dbReference type="InterPro" id="IPR050176">
    <property type="entry name" value="LTTR"/>
</dbReference>
<dbReference type="AlphaFoldDB" id="A0A1H4F7B5"/>
<comment type="similarity">
    <text evidence="1">Belongs to the LysR transcriptional regulatory family.</text>
</comment>
<evidence type="ECO:0000259" key="5">
    <source>
        <dbReference type="PROSITE" id="PS50931"/>
    </source>
</evidence>
<keyword evidence="4" id="KW-0804">Transcription</keyword>
<reference evidence="7" key="1">
    <citation type="submission" date="2016-10" db="EMBL/GenBank/DDBJ databases">
        <authorList>
            <person name="Varghese N."/>
            <person name="Submissions S."/>
        </authorList>
    </citation>
    <scope>NUCLEOTIDE SEQUENCE [LARGE SCALE GENOMIC DNA]</scope>
    <source>
        <strain evidence="7">DSM 11526</strain>
    </source>
</reference>
<dbReference type="SUPFAM" id="SSF53850">
    <property type="entry name" value="Periplasmic binding protein-like II"/>
    <property type="match status" value="1"/>
</dbReference>
<dbReference type="Pfam" id="PF03466">
    <property type="entry name" value="LysR_substrate"/>
    <property type="match status" value="1"/>
</dbReference>
<organism evidence="6 7">
    <name type="scientific">Marinobacterium iners DSM 11526</name>
    <dbReference type="NCBI Taxonomy" id="1122198"/>
    <lineage>
        <taxon>Bacteria</taxon>
        <taxon>Pseudomonadati</taxon>
        <taxon>Pseudomonadota</taxon>
        <taxon>Gammaproteobacteria</taxon>
        <taxon>Oceanospirillales</taxon>
        <taxon>Oceanospirillaceae</taxon>
        <taxon>Marinobacterium</taxon>
    </lineage>
</organism>
<dbReference type="PANTHER" id="PTHR30579:SF7">
    <property type="entry name" value="HTH-TYPE TRANSCRIPTIONAL REGULATOR LRHA-RELATED"/>
    <property type="match status" value="1"/>
</dbReference>
<dbReference type="Pfam" id="PF00126">
    <property type="entry name" value="HTH_1"/>
    <property type="match status" value="1"/>
</dbReference>
<dbReference type="GO" id="GO:0003677">
    <property type="term" value="F:DNA binding"/>
    <property type="evidence" value="ECO:0007669"/>
    <property type="project" value="UniProtKB-KW"/>
</dbReference>
<evidence type="ECO:0000256" key="4">
    <source>
        <dbReference type="ARBA" id="ARBA00023163"/>
    </source>
</evidence>
<dbReference type="GO" id="GO:0003700">
    <property type="term" value="F:DNA-binding transcription factor activity"/>
    <property type="evidence" value="ECO:0007669"/>
    <property type="project" value="InterPro"/>
</dbReference>
<dbReference type="OrthoDB" id="5723059at2"/>
<dbReference type="Gene3D" id="3.40.190.10">
    <property type="entry name" value="Periplasmic binding protein-like II"/>
    <property type="match status" value="2"/>
</dbReference>
<evidence type="ECO:0000256" key="2">
    <source>
        <dbReference type="ARBA" id="ARBA00023015"/>
    </source>
</evidence>
<dbReference type="STRING" id="1122198.SAMN02745729_11059"/>
<name>A0A1H4F7B5_9GAMM</name>
<evidence type="ECO:0000313" key="6">
    <source>
        <dbReference type="EMBL" id="SEA92688.1"/>
    </source>
</evidence>
<dbReference type="Gene3D" id="1.10.10.10">
    <property type="entry name" value="Winged helix-like DNA-binding domain superfamily/Winged helix DNA-binding domain"/>
    <property type="match status" value="1"/>
</dbReference>
<dbReference type="PROSITE" id="PS50931">
    <property type="entry name" value="HTH_LYSR"/>
    <property type="match status" value="1"/>
</dbReference>
<evidence type="ECO:0000313" key="7">
    <source>
        <dbReference type="Proteomes" id="UP000242469"/>
    </source>
</evidence>
<sequence>MPQPNLSTELLRTFVTVVDEDGFIRAAERLHKTQSTVSQQVRRLEQELDVALFRTEGRKRVLTSTGETMLGYARQLLALQEDALAAITEQSAEGELRIGVSLSLTESMLPSILARFKQHNPGIRLNVQTDYSNSVCQDYDDERYDLALILRRDRSQVRGELLGYEPLIWIGPAGYQWSKNRPLPLVLLNVPCLFREATLQALDATDISWRTVYSTTSFTSLMAAVRAGLGVTVRTQGALAEGMESIGSQLGLPELPPVYIELRYRSKVPGCEQLAQLIRHERLQAW</sequence>
<dbReference type="EMBL" id="FNRJ01000010">
    <property type="protein sequence ID" value="SEA92688.1"/>
    <property type="molecule type" value="Genomic_DNA"/>
</dbReference>
<dbReference type="InterPro" id="IPR036390">
    <property type="entry name" value="WH_DNA-bd_sf"/>
</dbReference>
<proteinExistence type="inferred from homology"/>
<protein>
    <submittedName>
        <fullName evidence="6">DNA-binding transcriptional regulator, LysR family</fullName>
    </submittedName>
</protein>
<dbReference type="InterPro" id="IPR036388">
    <property type="entry name" value="WH-like_DNA-bd_sf"/>
</dbReference>
<dbReference type="InterPro" id="IPR000847">
    <property type="entry name" value="LysR_HTH_N"/>
</dbReference>
<dbReference type="Proteomes" id="UP000242469">
    <property type="component" value="Unassembled WGS sequence"/>
</dbReference>